<proteinExistence type="predicted"/>
<organism evidence="1">
    <name type="scientific">Anopheles coluzzii</name>
    <name type="common">African malaria mosquito</name>
    <dbReference type="NCBI Taxonomy" id="1518534"/>
    <lineage>
        <taxon>Eukaryota</taxon>
        <taxon>Metazoa</taxon>
        <taxon>Ecdysozoa</taxon>
        <taxon>Arthropoda</taxon>
        <taxon>Hexapoda</taxon>
        <taxon>Insecta</taxon>
        <taxon>Pterygota</taxon>
        <taxon>Neoptera</taxon>
        <taxon>Endopterygota</taxon>
        <taxon>Diptera</taxon>
        <taxon>Nematocera</taxon>
        <taxon>Culicoidea</taxon>
        <taxon>Culicidae</taxon>
        <taxon>Anophelinae</taxon>
        <taxon>Anopheles</taxon>
    </lineage>
</organism>
<reference evidence="1" key="1">
    <citation type="submission" date="2022-08" db="UniProtKB">
        <authorList>
            <consortium name="EnsemblMetazoa"/>
        </authorList>
    </citation>
    <scope>IDENTIFICATION</scope>
</reference>
<dbReference type="Proteomes" id="UP000075882">
    <property type="component" value="Unassembled WGS sequence"/>
</dbReference>
<dbReference type="AlphaFoldDB" id="A0A8W7PT00"/>
<name>A0A8W7PT00_ANOCL</name>
<accession>A0A8W7PT00</accession>
<sequence length="244" mass="27385">MKSRVYRKGTTNGATTYIELPLVSLRKCRSFSSRLKNGSTATAEPFFALVGPWPSSDEQEELCRDDLDEEEEDVEEERALAGQLRQAAACRVARYVAKLFVGSAWCSRMASCCRPPPAALLQVEELLPMPLALEIMLEEVMPDSRDDDEEVTFVHCKSEACVGELTVFFNRPIGPPVSVAMMAIRLLKLPRLKHSRPVSIQNSTARARWRFRGDRSMSVATTYVSRLYHCTYASRLLPVGPVPR</sequence>
<evidence type="ECO:0000313" key="1">
    <source>
        <dbReference type="EnsemblMetazoa" id="ACOM036295-PA.1"/>
    </source>
</evidence>
<dbReference type="EnsemblMetazoa" id="ACOM036295-RA">
    <property type="protein sequence ID" value="ACOM036295-PA.1"/>
    <property type="gene ID" value="ACOM036295"/>
</dbReference>
<protein>
    <submittedName>
        <fullName evidence="1">Uncharacterized protein</fullName>
    </submittedName>
</protein>